<dbReference type="PANTHER" id="PTHR21072">
    <property type="entry name" value="GPI TRANSAMIDASE COMPONENT PIG-S"/>
    <property type="match status" value="1"/>
</dbReference>
<evidence type="ECO:0000256" key="3">
    <source>
        <dbReference type="ARBA" id="ARBA00005316"/>
    </source>
</evidence>
<evidence type="ECO:0000313" key="12">
    <source>
        <dbReference type="Proteomes" id="UP000290900"/>
    </source>
</evidence>
<dbReference type="GO" id="GO:0042765">
    <property type="term" value="C:GPI-anchor transamidase complex"/>
    <property type="evidence" value="ECO:0007669"/>
    <property type="project" value="InterPro"/>
</dbReference>
<dbReference type="AlphaFoldDB" id="A0A448YQU4"/>
<keyword evidence="9" id="KW-0325">Glycoprotein</keyword>
<dbReference type="InterPro" id="IPR019540">
    <property type="entry name" value="PtdIno-glycan_biosynth_class_S"/>
</dbReference>
<evidence type="ECO:0000256" key="7">
    <source>
        <dbReference type="ARBA" id="ARBA00022989"/>
    </source>
</evidence>
<evidence type="ECO:0000256" key="4">
    <source>
        <dbReference type="ARBA" id="ARBA00022502"/>
    </source>
</evidence>
<feature type="transmembrane region" description="Helical" evidence="10">
    <location>
        <begin position="440"/>
        <end position="459"/>
    </location>
</feature>
<dbReference type="Proteomes" id="UP000290900">
    <property type="component" value="Unassembled WGS sequence"/>
</dbReference>
<evidence type="ECO:0000256" key="8">
    <source>
        <dbReference type="ARBA" id="ARBA00023136"/>
    </source>
</evidence>
<sequence length="480" mass="54471">MVLISALVGLPIWYFSTSIHRARLPEEQIDQLNDNLLDRINYEVPIYLLDLPEALDGLLEETQTLIDSEVTKIEGIHAHIKLYKGRSDQVDKHSYKIKLITLGPESDDLEESVYISPKEDRLTKIFLSPEVISNGLVSDFITRVVTGDLLALNRNQGSHNSLLRIPYSPKCKVSLSFLEEGDDPIEWDIKPIVKKFEKYLSSVLGEYANFTVESQMGYYESLLDTANLEADQEEEGTLILKDTSTFIDYSEWGLDQDVEVIPSINLVVYVPNSDKKIRIENSVSNSFIVPQWGGIVIHNQEGKNDTLMSTKELAPIFDIFASQIFHLLGAPETPKSPFIRADIMTRSQCVENLVKSMDNLISLSKLTEQLPTIPIPEITLKEVDESMRLVNESISVIEGKEERWWKKANQLSAKALELSDKAFFQKDMVQQVYFPDEHKMAIYMPLLGPFGTIILLGVLRMVRESTSNRATKLRTKSEVN</sequence>
<dbReference type="STRING" id="13370.A0A448YQU4"/>
<evidence type="ECO:0000256" key="9">
    <source>
        <dbReference type="ARBA" id="ARBA00023180"/>
    </source>
</evidence>
<dbReference type="EMBL" id="CAACVR010000037">
    <property type="protein sequence ID" value="VEU23218.1"/>
    <property type="molecule type" value="Genomic_DNA"/>
</dbReference>
<comment type="pathway">
    <text evidence="2">Glycolipid biosynthesis; glycosylphosphatidylinositol-anchor biosynthesis.</text>
</comment>
<dbReference type="InParanoid" id="A0A448YQU4"/>
<dbReference type="GO" id="GO:0006506">
    <property type="term" value="P:GPI anchor biosynthetic process"/>
    <property type="evidence" value="ECO:0007669"/>
    <property type="project" value="UniProtKB-UniPathway"/>
</dbReference>
<reference evidence="11 12" key="1">
    <citation type="submission" date="2018-12" db="EMBL/GenBank/DDBJ databases">
        <authorList>
            <person name="Tiukova I."/>
            <person name="Dainat J."/>
        </authorList>
    </citation>
    <scope>NUCLEOTIDE SEQUENCE [LARGE SCALE GENOMIC DNA]</scope>
</reference>
<gene>
    <name evidence="11" type="ORF">BRENAR_LOCUS3949</name>
</gene>
<organism evidence="11 12">
    <name type="scientific">Brettanomyces naardenensis</name>
    <name type="common">Yeast</name>
    <dbReference type="NCBI Taxonomy" id="13370"/>
    <lineage>
        <taxon>Eukaryota</taxon>
        <taxon>Fungi</taxon>
        <taxon>Dikarya</taxon>
        <taxon>Ascomycota</taxon>
        <taxon>Saccharomycotina</taxon>
        <taxon>Pichiomycetes</taxon>
        <taxon>Pichiales</taxon>
        <taxon>Pichiaceae</taxon>
        <taxon>Brettanomyces</taxon>
    </lineage>
</organism>
<evidence type="ECO:0000313" key="11">
    <source>
        <dbReference type="EMBL" id="VEU23218.1"/>
    </source>
</evidence>
<evidence type="ECO:0000256" key="1">
    <source>
        <dbReference type="ARBA" id="ARBA00004477"/>
    </source>
</evidence>
<accession>A0A448YQU4</accession>
<dbReference type="FunCoup" id="A0A448YQU4">
    <property type="interactions" value="789"/>
</dbReference>
<keyword evidence="12" id="KW-1185">Reference proteome</keyword>
<dbReference type="GO" id="GO:0016255">
    <property type="term" value="P:attachment of GPI anchor to protein"/>
    <property type="evidence" value="ECO:0007669"/>
    <property type="project" value="InterPro"/>
</dbReference>
<keyword evidence="5 10" id="KW-0812">Transmembrane</keyword>
<evidence type="ECO:0000256" key="10">
    <source>
        <dbReference type="SAM" id="Phobius"/>
    </source>
</evidence>
<dbReference type="PANTHER" id="PTHR21072:SF13">
    <property type="entry name" value="GPI TRANSAMIDASE COMPONENT PIG-S"/>
    <property type="match status" value="1"/>
</dbReference>
<keyword evidence="6" id="KW-0256">Endoplasmic reticulum</keyword>
<evidence type="ECO:0000256" key="2">
    <source>
        <dbReference type="ARBA" id="ARBA00004687"/>
    </source>
</evidence>
<comment type="subcellular location">
    <subcellularLocation>
        <location evidence="1">Endoplasmic reticulum membrane</location>
        <topology evidence="1">Multi-pass membrane protein</topology>
    </subcellularLocation>
</comment>
<proteinExistence type="inferred from homology"/>
<keyword evidence="4" id="KW-0337">GPI-anchor biosynthesis</keyword>
<dbReference type="OrthoDB" id="28748at2759"/>
<name>A0A448YQU4_BRENA</name>
<dbReference type="UniPathway" id="UPA00196"/>
<dbReference type="Pfam" id="PF10510">
    <property type="entry name" value="PIG-S"/>
    <property type="match status" value="1"/>
</dbReference>
<keyword evidence="7 10" id="KW-1133">Transmembrane helix</keyword>
<comment type="similarity">
    <text evidence="3">Belongs to the PIGS family.</text>
</comment>
<evidence type="ECO:0000256" key="6">
    <source>
        <dbReference type="ARBA" id="ARBA00022824"/>
    </source>
</evidence>
<protein>
    <submittedName>
        <fullName evidence="11">DEKNAAC104356</fullName>
    </submittedName>
</protein>
<keyword evidence="8 10" id="KW-0472">Membrane</keyword>
<evidence type="ECO:0000256" key="5">
    <source>
        <dbReference type="ARBA" id="ARBA00022692"/>
    </source>
</evidence>